<dbReference type="Gene3D" id="3.40.140.10">
    <property type="entry name" value="Cytidine Deaminase, domain 2"/>
    <property type="match status" value="1"/>
</dbReference>
<dbReference type="SUPFAM" id="SSF53448">
    <property type="entry name" value="Nucleotide-diphospho-sugar transferases"/>
    <property type="match status" value="1"/>
</dbReference>
<sequence length="661" mass="74830">MKNRLLFFCKAPQPGYAKSRLAPFLGESTAAELSGALTEYVLEQLLEHFCATNEEIDFVVCYTGEEQVSYWHNWLLPIFTHYFGKATVDDGDHFSFGRSFHLFFEEQSNGPLGDRLWRSFRNSFKVGAKKVVVVGTDIPDLDGFLVKTAFNSLETCDIVVGPSLDGGYYLLGMRTFCEEVFKDIPWSTCKVLNTTRNQAAVGGHKMDILPALEDIDEVENLFILERLAATTDKGKRWIKFLDKWFLEDRHTFPSCSFTLEEIGNKKEIDETLLAALNPRWVGEHNDNRNHSKKETDSRLANRCPASVDTISVYVSVVKPQLVGKLLRILGRLLPLGKELSHVKRVKRENGRSHLDQDGKRHRSEPHITVLLGSKEEFESLDSSVLHSLNEFELEPFIMSIPSRAATTREEYVSLCITWPVLYQPPPPPRQLPSNGEMLSILRYMSICFDVAWRHEKNSSFLGICAMMVRPSNEEIIAISCDTSCRAHMSCPREKEKCENCQPFRHAVMNCIESASRKVGSYKRRHSLHYKALSDCSSSFCDEAESFVTADSDLHSLESETDTEGNEKPLFPEDAYMCTGMDVYTTREPCLMCCMALVHARVKRVIFVSPNKCFGGLGGGPKGIQLHKLGALNHHFDVLHLEGFEKIWKPSVSTDNIKISPE</sequence>
<dbReference type="Proteomes" id="UP001300502">
    <property type="component" value="Unassembled WGS sequence"/>
</dbReference>
<evidence type="ECO:0000313" key="2">
    <source>
        <dbReference type="EMBL" id="KAK4522290.1"/>
    </source>
</evidence>
<feature type="domain" description="CMP/dCMP-type deaminase" evidence="1">
    <location>
        <begin position="498"/>
        <end position="638"/>
    </location>
</feature>
<evidence type="ECO:0000313" key="3">
    <source>
        <dbReference type="Proteomes" id="UP001300502"/>
    </source>
</evidence>
<dbReference type="Pfam" id="PF00383">
    <property type="entry name" value="dCMP_cyt_deam_1"/>
    <property type="match status" value="1"/>
</dbReference>
<dbReference type="InterPro" id="IPR016193">
    <property type="entry name" value="Cytidine_deaminase-like"/>
</dbReference>
<dbReference type="InterPro" id="IPR018641">
    <property type="entry name" value="Trfase_1_rSAM/seldom-assoc"/>
</dbReference>
<dbReference type="EMBL" id="JANCYU010000003">
    <property type="protein sequence ID" value="KAK4522290.1"/>
    <property type="molecule type" value="Genomic_DNA"/>
</dbReference>
<dbReference type="PANTHER" id="PTHR36529:SF1">
    <property type="entry name" value="GLYCOSYLTRANSFERASE"/>
    <property type="match status" value="1"/>
</dbReference>
<dbReference type="GO" id="GO:0003824">
    <property type="term" value="F:catalytic activity"/>
    <property type="evidence" value="ECO:0007669"/>
    <property type="project" value="InterPro"/>
</dbReference>
<evidence type="ECO:0000259" key="1">
    <source>
        <dbReference type="PROSITE" id="PS51747"/>
    </source>
</evidence>
<dbReference type="PROSITE" id="PS51747">
    <property type="entry name" value="CYT_DCMP_DEAMINASES_2"/>
    <property type="match status" value="1"/>
</dbReference>
<dbReference type="PANTHER" id="PTHR36529">
    <property type="entry name" value="SLL1095 PROTEIN"/>
    <property type="match status" value="1"/>
</dbReference>
<dbReference type="InterPro" id="IPR002125">
    <property type="entry name" value="CMP_dCMP_dom"/>
</dbReference>
<accession>A0AAV9I7T6</accession>
<keyword evidence="3" id="KW-1185">Reference proteome</keyword>
<dbReference type="Gene3D" id="3.90.550.10">
    <property type="entry name" value="Spore Coat Polysaccharide Biosynthesis Protein SpsA, Chain A"/>
    <property type="match status" value="1"/>
</dbReference>
<organism evidence="2 3">
    <name type="scientific">Galdieria yellowstonensis</name>
    <dbReference type="NCBI Taxonomy" id="3028027"/>
    <lineage>
        <taxon>Eukaryota</taxon>
        <taxon>Rhodophyta</taxon>
        <taxon>Bangiophyceae</taxon>
        <taxon>Galdieriales</taxon>
        <taxon>Galdieriaceae</taxon>
        <taxon>Galdieria</taxon>
    </lineage>
</organism>
<gene>
    <name evidence="2" type="ORF">GAYE_HPESCF16G0170</name>
</gene>
<dbReference type="SUPFAM" id="SSF53927">
    <property type="entry name" value="Cytidine deaminase-like"/>
    <property type="match status" value="1"/>
</dbReference>
<protein>
    <recommendedName>
        <fullName evidence="1">CMP/dCMP-type deaminase domain-containing protein</fullName>
    </recommendedName>
</protein>
<dbReference type="Pfam" id="PF09837">
    <property type="entry name" value="DUF2064"/>
    <property type="match status" value="1"/>
</dbReference>
<proteinExistence type="predicted"/>
<name>A0AAV9I7T6_9RHOD</name>
<dbReference type="AlphaFoldDB" id="A0AAV9I7T6"/>
<dbReference type="InterPro" id="IPR029044">
    <property type="entry name" value="Nucleotide-diphossugar_trans"/>
</dbReference>
<reference evidence="2 3" key="1">
    <citation type="submission" date="2022-07" db="EMBL/GenBank/DDBJ databases">
        <title>Genome-wide signatures of adaptation to extreme environments.</title>
        <authorList>
            <person name="Cho C.H."/>
            <person name="Yoon H.S."/>
        </authorList>
    </citation>
    <scope>NUCLEOTIDE SEQUENCE [LARGE SCALE GENOMIC DNA]</scope>
    <source>
        <strain evidence="2 3">108.79 E11</strain>
    </source>
</reference>
<comment type="caution">
    <text evidence="2">The sequence shown here is derived from an EMBL/GenBank/DDBJ whole genome shotgun (WGS) entry which is preliminary data.</text>
</comment>